<dbReference type="GO" id="GO:0005524">
    <property type="term" value="F:ATP binding"/>
    <property type="evidence" value="ECO:0007669"/>
    <property type="project" value="UniProtKB-KW"/>
</dbReference>
<feature type="domain" description="ABC transmembrane type-1" evidence="9">
    <location>
        <begin position="25"/>
        <end position="288"/>
    </location>
</feature>
<keyword evidence="6 7" id="KW-0472">Membrane</keyword>
<reference evidence="10 11" key="1">
    <citation type="journal article" date="2015" name="Genome Announc.">
        <title>Complete Genome Sequence of 'Candidatus Liberibacter africanus,' a Bacterium Associated with Citrus Huanglongbing.</title>
        <authorList>
            <person name="Lin H."/>
            <person name="Pietersen G."/>
            <person name="Han C."/>
            <person name="Read D.A."/>
            <person name="Lou B."/>
            <person name="Gupta G."/>
            <person name="Civerolo E.L."/>
        </authorList>
    </citation>
    <scope>NUCLEOTIDE SEQUENCE [LARGE SCALE GENOMIC DNA]</scope>
    <source>
        <strain evidence="10 11">PTSAPSY</strain>
    </source>
</reference>
<dbReference type="SUPFAM" id="SSF90123">
    <property type="entry name" value="ABC transporter transmembrane region"/>
    <property type="match status" value="1"/>
</dbReference>
<evidence type="ECO:0000313" key="11">
    <source>
        <dbReference type="Proteomes" id="UP000035503"/>
    </source>
</evidence>
<dbReference type="InterPro" id="IPR003593">
    <property type="entry name" value="AAA+_ATPase"/>
</dbReference>
<dbReference type="InterPro" id="IPR027417">
    <property type="entry name" value="P-loop_NTPase"/>
</dbReference>
<comment type="subcellular location">
    <subcellularLocation>
        <location evidence="1">Cell membrane</location>
        <topology evidence="1">Multi-pass membrane protein</topology>
    </subcellularLocation>
</comment>
<keyword evidence="5 7" id="KW-1133">Transmembrane helix</keyword>
<organism evidence="10 11">
    <name type="scientific">Candidatus Liberibacter africanus PTSAPSY</name>
    <dbReference type="NCBI Taxonomy" id="1277257"/>
    <lineage>
        <taxon>Bacteria</taxon>
        <taxon>Pseudomonadati</taxon>
        <taxon>Pseudomonadota</taxon>
        <taxon>Alphaproteobacteria</taxon>
        <taxon>Hyphomicrobiales</taxon>
        <taxon>Rhizobiaceae</taxon>
        <taxon>Liberibacter</taxon>
    </lineage>
</organism>
<evidence type="ECO:0000256" key="6">
    <source>
        <dbReference type="ARBA" id="ARBA00023136"/>
    </source>
</evidence>
<evidence type="ECO:0000259" key="9">
    <source>
        <dbReference type="PROSITE" id="PS50929"/>
    </source>
</evidence>
<dbReference type="OrthoDB" id="9808328at2"/>
<dbReference type="InterPro" id="IPR036640">
    <property type="entry name" value="ABC1_TM_sf"/>
</dbReference>
<evidence type="ECO:0000259" key="8">
    <source>
        <dbReference type="PROSITE" id="PS50893"/>
    </source>
</evidence>
<dbReference type="GO" id="GO:0005886">
    <property type="term" value="C:plasma membrane"/>
    <property type="evidence" value="ECO:0007669"/>
    <property type="project" value="UniProtKB-SubCell"/>
</dbReference>
<dbReference type="Proteomes" id="UP000035503">
    <property type="component" value="Chromosome"/>
</dbReference>
<dbReference type="PATRIC" id="fig|1277257.4.peg.334"/>
<dbReference type="PROSITE" id="PS50893">
    <property type="entry name" value="ABC_TRANSPORTER_2"/>
    <property type="match status" value="1"/>
</dbReference>
<dbReference type="PANTHER" id="PTHR43394">
    <property type="entry name" value="ATP-DEPENDENT PERMEASE MDL1, MITOCHONDRIAL"/>
    <property type="match status" value="1"/>
</dbReference>
<evidence type="ECO:0000256" key="1">
    <source>
        <dbReference type="ARBA" id="ARBA00004651"/>
    </source>
</evidence>
<evidence type="ECO:0000256" key="7">
    <source>
        <dbReference type="SAM" id="Phobius"/>
    </source>
</evidence>
<dbReference type="InterPro" id="IPR039421">
    <property type="entry name" value="Type_1_exporter"/>
</dbReference>
<evidence type="ECO:0000313" key="10">
    <source>
        <dbReference type="EMBL" id="AKK19939.1"/>
    </source>
</evidence>
<dbReference type="InterPro" id="IPR011527">
    <property type="entry name" value="ABC1_TM_dom"/>
</dbReference>
<dbReference type="KEGG" id="lau:G293_01535"/>
<feature type="domain" description="ABC transporter" evidence="8">
    <location>
        <begin position="331"/>
        <end position="563"/>
    </location>
</feature>
<name>A0A0G3I267_LIBAF</name>
<dbReference type="EMBL" id="CP004021">
    <property type="protein sequence ID" value="AKK19939.1"/>
    <property type="molecule type" value="Genomic_DNA"/>
</dbReference>
<feature type="transmembrane region" description="Helical" evidence="7">
    <location>
        <begin position="55"/>
        <end position="75"/>
    </location>
</feature>
<dbReference type="GO" id="GO:0016887">
    <property type="term" value="F:ATP hydrolysis activity"/>
    <property type="evidence" value="ECO:0007669"/>
    <property type="project" value="InterPro"/>
</dbReference>
<proteinExistence type="predicted"/>
<keyword evidence="2 7" id="KW-0812">Transmembrane</keyword>
<keyword evidence="3" id="KW-0547">Nucleotide-binding</keyword>
<dbReference type="Pfam" id="PF00005">
    <property type="entry name" value="ABC_tran"/>
    <property type="match status" value="1"/>
</dbReference>
<evidence type="ECO:0000256" key="4">
    <source>
        <dbReference type="ARBA" id="ARBA00022840"/>
    </source>
</evidence>
<gene>
    <name evidence="10" type="ORF">G293_01535</name>
</gene>
<dbReference type="Gene3D" id="1.20.1560.10">
    <property type="entry name" value="ABC transporter type 1, transmembrane domain"/>
    <property type="match status" value="1"/>
</dbReference>
<protein>
    <submittedName>
        <fullName evidence="10">Type I secretion system ATPase, PrtD</fullName>
    </submittedName>
</protein>
<keyword evidence="4" id="KW-0067">ATP-binding</keyword>
<evidence type="ECO:0000256" key="2">
    <source>
        <dbReference type="ARBA" id="ARBA00022692"/>
    </source>
</evidence>
<dbReference type="InterPro" id="IPR003439">
    <property type="entry name" value="ABC_transporter-like_ATP-bd"/>
</dbReference>
<dbReference type="AlphaFoldDB" id="A0A0G3I267"/>
<evidence type="ECO:0000256" key="5">
    <source>
        <dbReference type="ARBA" id="ARBA00022989"/>
    </source>
</evidence>
<feature type="transmembrane region" description="Helical" evidence="7">
    <location>
        <begin position="139"/>
        <end position="169"/>
    </location>
</feature>
<sequence length="564" mass="63964">MYYLKYLFDFIKIYYKFFFITIFPSFFINILYLTNPLYMMHVYDSIISIRSKTNLVALSTIAIFLYALFFCFDLIRARLLIESSNSIERFFQPYIITVTKKYDVDDAHFLSIASSIDKLKQFIKSPVLPAFLDTLFSPIFIILSCCIHPILGSWALISGILILTITFLFQTKNEKLEHQSITSRQDEIHFGNAILHNPGYMYTSSTRDFILKYWNKKRSISQDNLFLLAKNQCFGTSIIKTLRMILQSSILGIGAWLVIDKNLSAGSIIATSIIATRAIAPLEQIINAKKYLKIGIESFKHLISLNDLTTTIINESSPKDSISMQLPNNTITANNITLRDKKTSQIICKNLSFIIPEGKNCVIYGPPGCGKSDLLLSMIGLITLGNGIISFGDKKTSRKFIENYFTQIGYLSQNCTLFPISIIENITLSHYHEENSLSIAQKATKIIGCHEDILSLEKGYLTTCSANQISYNLTQKICLSRIIANDPAILLMDEPLHYLDKVAKNIFYTLLEKFKENKKTIVMVSHDPTVISMSDFLLVFHPTQGFVFGPTNKIANSQSCLTVR</sequence>
<accession>A0A0G3I267</accession>
<dbReference type="PANTHER" id="PTHR43394:SF1">
    <property type="entry name" value="ATP-BINDING CASSETTE SUB-FAMILY B MEMBER 10, MITOCHONDRIAL"/>
    <property type="match status" value="1"/>
</dbReference>
<dbReference type="GO" id="GO:0015421">
    <property type="term" value="F:ABC-type oligopeptide transporter activity"/>
    <property type="evidence" value="ECO:0007669"/>
    <property type="project" value="TreeGrafter"/>
</dbReference>
<feature type="transmembrane region" description="Helical" evidence="7">
    <location>
        <begin position="13"/>
        <end position="34"/>
    </location>
</feature>
<dbReference type="Gene3D" id="3.40.50.300">
    <property type="entry name" value="P-loop containing nucleotide triphosphate hydrolases"/>
    <property type="match status" value="1"/>
</dbReference>
<dbReference type="SUPFAM" id="SSF52540">
    <property type="entry name" value="P-loop containing nucleoside triphosphate hydrolases"/>
    <property type="match status" value="1"/>
</dbReference>
<keyword evidence="11" id="KW-1185">Reference proteome</keyword>
<dbReference type="SMART" id="SM00382">
    <property type="entry name" value="AAA"/>
    <property type="match status" value="1"/>
</dbReference>
<evidence type="ECO:0000256" key="3">
    <source>
        <dbReference type="ARBA" id="ARBA00022741"/>
    </source>
</evidence>
<dbReference type="STRING" id="1277257.G293_01535"/>
<dbReference type="PROSITE" id="PS50929">
    <property type="entry name" value="ABC_TM1F"/>
    <property type="match status" value="1"/>
</dbReference>